<dbReference type="Proteomes" id="UP000199054">
    <property type="component" value="Unassembled WGS sequence"/>
</dbReference>
<dbReference type="STRING" id="34002.SAMN04489859_105223"/>
<feature type="compositionally biased region" description="Basic and acidic residues" evidence="1">
    <location>
        <begin position="22"/>
        <end position="32"/>
    </location>
</feature>
<proteinExistence type="predicted"/>
<feature type="compositionally biased region" description="Acidic residues" evidence="1">
    <location>
        <begin position="47"/>
        <end position="72"/>
    </location>
</feature>
<dbReference type="Pfam" id="PF06904">
    <property type="entry name" value="Extensin-like_C"/>
    <property type="match status" value="1"/>
</dbReference>
<dbReference type="AlphaFoldDB" id="A0A1H8N6B4"/>
<accession>A0A1H8N6B4</accession>
<dbReference type="RefSeq" id="WP_244519366.1">
    <property type="nucleotide sequence ID" value="NZ_CP067124.1"/>
</dbReference>
<feature type="chain" id="PRO_5011789234" evidence="2">
    <location>
        <begin position="20"/>
        <end position="276"/>
    </location>
</feature>
<keyword evidence="5" id="KW-1185">Reference proteome</keyword>
<feature type="region of interest" description="Disordered" evidence="1">
    <location>
        <begin position="20"/>
        <end position="82"/>
    </location>
</feature>
<evidence type="ECO:0000313" key="4">
    <source>
        <dbReference type="EMBL" id="SEO24983.1"/>
    </source>
</evidence>
<feature type="domain" description="Extensin-like C-terminal" evidence="3">
    <location>
        <begin position="94"/>
        <end position="275"/>
    </location>
</feature>
<sequence>MIRGALSLALLCCATAALAQEDAPRPPERPAEAEAASAPPPKPEGDTPAEQEPEAADVPEDDLDETATDEAEFFGPPMPPMHARLRETDQEFAACRLALSLLGTVYEDQPAATDPEIPDCGIARPIRVSQIIPGVELEGGALMRCDTARALGFWTRDFLRPAAATLPGAPQLQGMQLGTTYDCRGRVGSEDGGDKLSEHAFGNAIDIMGFHFDQAEPLPVQPRDEDGDAFEAFQKAARASACLWFTTVLGPGSNAAHEDHLHLDMAQRNSGWRLCA</sequence>
<evidence type="ECO:0000313" key="5">
    <source>
        <dbReference type="Proteomes" id="UP000199054"/>
    </source>
</evidence>
<dbReference type="InterPro" id="IPR009683">
    <property type="entry name" value="Extensin-like_C"/>
</dbReference>
<evidence type="ECO:0000256" key="1">
    <source>
        <dbReference type="SAM" id="MobiDB-lite"/>
    </source>
</evidence>
<feature type="signal peptide" evidence="2">
    <location>
        <begin position="1"/>
        <end position="19"/>
    </location>
</feature>
<protein>
    <submittedName>
        <fullName evidence="4">Uncharacterized conserved protein</fullName>
    </submittedName>
</protein>
<organism evidence="4 5">
    <name type="scientific">Paracoccus alcaliphilus</name>
    <dbReference type="NCBI Taxonomy" id="34002"/>
    <lineage>
        <taxon>Bacteria</taxon>
        <taxon>Pseudomonadati</taxon>
        <taxon>Pseudomonadota</taxon>
        <taxon>Alphaproteobacteria</taxon>
        <taxon>Rhodobacterales</taxon>
        <taxon>Paracoccaceae</taxon>
        <taxon>Paracoccus</taxon>
    </lineage>
</organism>
<dbReference type="EMBL" id="FODE01000052">
    <property type="protein sequence ID" value="SEO24983.1"/>
    <property type="molecule type" value="Genomic_DNA"/>
</dbReference>
<evidence type="ECO:0000256" key="2">
    <source>
        <dbReference type="SAM" id="SignalP"/>
    </source>
</evidence>
<reference evidence="4 5" key="1">
    <citation type="submission" date="2016-10" db="EMBL/GenBank/DDBJ databases">
        <authorList>
            <person name="de Groot N.N."/>
        </authorList>
    </citation>
    <scope>NUCLEOTIDE SEQUENCE [LARGE SCALE GENOMIC DNA]</scope>
    <source>
        <strain evidence="4 5">DSM 8512</strain>
    </source>
</reference>
<name>A0A1H8N6B4_9RHOB</name>
<gene>
    <name evidence="4" type="ORF">SAMN04489859_105223</name>
</gene>
<keyword evidence="2" id="KW-0732">Signal</keyword>
<evidence type="ECO:0000259" key="3">
    <source>
        <dbReference type="Pfam" id="PF06904"/>
    </source>
</evidence>